<dbReference type="AlphaFoldDB" id="A0A4U1L548"/>
<protein>
    <submittedName>
        <fullName evidence="2">Uncharacterized protein</fullName>
    </submittedName>
</protein>
<organism evidence="2 3">
    <name type="scientific">Sphingomonas baiyangensis</name>
    <dbReference type="NCBI Taxonomy" id="2572576"/>
    <lineage>
        <taxon>Bacteria</taxon>
        <taxon>Pseudomonadati</taxon>
        <taxon>Pseudomonadota</taxon>
        <taxon>Alphaproteobacteria</taxon>
        <taxon>Sphingomonadales</taxon>
        <taxon>Sphingomonadaceae</taxon>
        <taxon>Sphingomonas</taxon>
    </lineage>
</organism>
<feature type="region of interest" description="Disordered" evidence="1">
    <location>
        <begin position="32"/>
        <end position="57"/>
    </location>
</feature>
<sequence>MGKALPFRLRNAVEAEIEQHLSRVEILIARLDRIDPDPDLEDDDPDTSVEDDPRGFDPETDVCEAGDDGCGFHMLGGHSGWGADSDEDAV</sequence>
<evidence type="ECO:0000313" key="2">
    <source>
        <dbReference type="EMBL" id="TKD52061.1"/>
    </source>
</evidence>
<accession>A0A4U1L548</accession>
<feature type="compositionally biased region" description="Acidic residues" evidence="1">
    <location>
        <begin position="37"/>
        <end position="50"/>
    </location>
</feature>
<dbReference type="EMBL" id="SWKR01000002">
    <property type="protein sequence ID" value="TKD52061.1"/>
    <property type="molecule type" value="Genomic_DNA"/>
</dbReference>
<proteinExistence type="predicted"/>
<keyword evidence="3" id="KW-1185">Reference proteome</keyword>
<evidence type="ECO:0000256" key="1">
    <source>
        <dbReference type="SAM" id="MobiDB-lite"/>
    </source>
</evidence>
<gene>
    <name evidence="2" type="ORF">FBR43_15960</name>
</gene>
<name>A0A4U1L548_9SPHN</name>
<dbReference type="Proteomes" id="UP000309138">
    <property type="component" value="Unassembled WGS sequence"/>
</dbReference>
<dbReference type="RefSeq" id="WP_136943993.1">
    <property type="nucleotide sequence ID" value="NZ_SWKR01000002.1"/>
</dbReference>
<evidence type="ECO:0000313" key="3">
    <source>
        <dbReference type="Proteomes" id="UP000309138"/>
    </source>
</evidence>
<reference evidence="2 3" key="1">
    <citation type="submission" date="2019-04" db="EMBL/GenBank/DDBJ databases">
        <authorList>
            <person name="Yang Y."/>
            <person name="Wei D."/>
        </authorList>
    </citation>
    <scope>NUCLEOTIDE SEQUENCE [LARGE SCALE GENOMIC DNA]</scope>
    <source>
        <strain evidence="2 3">L-1-4w-11</strain>
    </source>
</reference>
<comment type="caution">
    <text evidence="2">The sequence shown here is derived from an EMBL/GenBank/DDBJ whole genome shotgun (WGS) entry which is preliminary data.</text>
</comment>